<dbReference type="AlphaFoldDB" id="A0A084VYD5"/>
<name>A0A084VYD5_ANOSI</name>
<feature type="compositionally biased region" description="Polar residues" evidence="1">
    <location>
        <begin position="123"/>
        <end position="140"/>
    </location>
</feature>
<dbReference type="VEuPathDB" id="VectorBase:ASIC010854"/>
<evidence type="ECO:0000313" key="3">
    <source>
        <dbReference type="EnsemblMetazoa" id="ASIC010854-PA"/>
    </source>
</evidence>
<reference evidence="3" key="2">
    <citation type="submission" date="2020-05" db="UniProtKB">
        <authorList>
            <consortium name="EnsemblMetazoa"/>
        </authorList>
    </citation>
    <scope>IDENTIFICATION</scope>
</reference>
<evidence type="ECO:0000313" key="4">
    <source>
        <dbReference type="Proteomes" id="UP000030765"/>
    </source>
</evidence>
<proteinExistence type="predicted"/>
<evidence type="ECO:0000313" key="2">
    <source>
        <dbReference type="EMBL" id="KFB42979.1"/>
    </source>
</evidence>
<sequence>MMMMMTMAVLAESERKWQRSHDDNARAGITFSNRQHASPIVIIAMLARVCHDAASLLFWRSGNPVSKKLHPLPEGYGPERGMMVLLGLKVRAKKVFNFECTQRRRRGGPRKRKRPEAGRASVENRSSAKHTGTVNKNARQTLTMARVRDCELPG</sequence>
<dbReference type="EMBL" id="ATLV01018356">
    <property type="status" value="NOT_ANNOTATED_CDS"/>
    <property type="molecule type" value="Genomic_DNA"/>
</dbReference>
<feature type="region of interest" description="Disordered" evidence="1">
    <location>
        <begin position="102"/>
        <end position="140"/>
    </location>
</feature>
<reference evidence="2 4" key="1">
    <citation type="journal article" date="2014" name="BMC Genomics">
        <title>Genome sequence of Anopheles sinensis provides insight into genetics basis of mosquito competence for malaria parasites.</title>
        <authorList>
            <person name="Zhou D."/>
            <person name="Zhang D."/>
            <person name="Ding G."/>
            <person name="Shi L."/>
            <person name="Hou Q."/>
            <person name="Ye Y."/>
            <person name="Xu Y."/>
            <person name="Zhou H."/>
            <person name="Xiong C."/>
            <person name="Li S."/>
            <person name="Yu J."/>
            <person name="Hong S."/>
            <person name="Yu X."/>
            <person name="Zou P."/>
            <person name="Chen C."/>
            <person name="Chang X."/>
            <person name="Wang W."/>
            <person name="Lv Y."/>
            <person name="Sun Y."/>
            <person name="Ma L."/>
            <person name="Shen B."/>
            <person name="Zhu C."/>
        </authorList>
    </citation>
    <scope>NUCLEOTIDE SEQUENCE [LARGE SCALE GENOMIC DNA]</scope>
</reference>
<accession>A0A084VYD5</accession>
<evidence type="ECO:0000256" key="1">
    <source>
        <dbReference type="SAM" id="MobiDB-lite"/>
    </source>
</evidence>
<protein>
    <submittedName>
        <fullName evidence="2 3">Membrane or secreted protein</fullName>
    </submittedName>
</protein>
<dbReference type="EnsemblMetazoa" id="ASIC010854-RA">
    <property type="protein sequence ID" value="ASIC010854-PA"/>
    <property type="gene ID" value="ASIC010854"/>
</dbReference>
<feature type="compositionally biased region" description="Basic residues" evidence="1">
    <location>
        <begin position="103"/>
        <end position="114"/>
    </location>
</feature>
<keyword evidence="4" id="KW-1185">Reference proteome</keyword>
<dbReference type="Proteomes" id="UP000030765">
    <property type="component" value="Unassembled WGS sequence"/>
</dbReference>
<gene>
    <name evidence="2" type="ORF">ZHAS_00010854</name>
</gene>
<dbReference type="EMBL" id="KE525231">
    <property type="protein sequence ID" value="KFB42979.1"/>
    <property type="molecule type" value="Genomic_DNA"/>
</dbReference>
<organism evidence="2">
    <name type="scientific">Anopheles sinensis</name>
    <name type="common">Mosquito</name>
    <dbReference type="NCBI Taxonomy" id="74873"/>
    <lineage>
        <taxon>Eukaryota</taxon>
        <taxon>Metazoa</taxon>
        <taxon>Ecdysozoa</taxon>
        <taxon>Arthropoda</taxon>
        <taxon>Hexapoda</taxon>
        <taxon>Insecta</taxon>
        <taxon>Pterygota</taxon>
        <taxon>Neoptera</taxon>
        <taxon>Endopterygota</taxon>
        <taxon>Diptera</taxon>
        <taxon>Nematocera</taxon>
        <taxon>Culicoidea</taxon>
        <taxon>Culicidae</taxon>
        <taxon>Anophelinae</taxon>
        <taxon>Anopheles</taxon>
    </lineage>
</organism>